<dbReference type="SMART" id="SM00347">
    <property type="entry name" value="HTH_MARR"/>
    <property type="match status" value="1"/>
</dbReference>
<dbReference type="PRINTS" id="PR00598">
    <property type="entry name" value="HTHMARR"/>
</dbReference>
<keyword evidence="3" id="KW-0804">Transcription</keyword>
<gene>
    <name evidence="5" type="ORF">E2636_15905</name>
</gene>
<keyword evidence="2" id="KW-0238">DNA-binding</keyword>
<dbReference type="AlphaFoldDB" id="A0A4P7A291"/>
<organism evidence="5 6">
    <name type="scientific">Paenisporosarcina antarctica</name>
    <dbReference type="NCBI Taxonomy" id="417367"/>
    <lineage>
        <taxon>Bacteria</taxon>
        <taxon>Bacillati</taxon>
        <taxon>Bacillota</taxon>
        <taxon>Bacilli</taxon>
        <taxon>Bacillales</taxon>
        <taxon>Caryophanaceae</taxon>
        <taxon>Paenisporosarcina</taxon>
    </lineage>
</organism>
<sequence>MVSATNKLKAVTVILRASQAIQEVIKKDAATYGLNQTEFAVLELLYHKGDQPIQSIGKKILISSGSITYVVDKLEHKNFAIRKACPTDRRVTFAAITSDGKAFMDRIFPQHEAKINEIFEHLADKDINDMIKLLKRVGHHAETV</sequence>
<evidence type="ECO:0000313" key="6">
    <source>
        <dbReference type="Proteomes" id="UP000294292"/>
    </source>
</evidence>
<reference evidence="5 6" key="1">
    <citation type="submission" date="2019-03" db="EMBL/GenBank/DDBJ databases">
        <title>Complete genome sequence of Paenisporosarcina antarctica CGMCC 1.6503T.</title>
        <authorList>
            <person name="Rong J.-C."/>
            <person name="Chi N.-Y."/>
            <person name="Zhang Q.-F."/>
        </authorList>
    </citation>
    <scope>NUCLEOTIDE SEQUENCE [LARGE SCALE GENOMIC DNA]</scope>
    <source>
        <strain evidence="5 6">CGMCC 1.6503</strain>
    </source>
</reference>
<evidence type="ECO:0000259" key="4">
    <source>
        <dbReference type="PROSITE" id="PS50995"/>
    </source>
</evidence>
<evidence type="ECO:0000256" key="1">
    <source>
        <dbReference type="ARBA" id="ARBA00023015"/>
    </source>
</evidence>
<proteinExistence type="predicted"/>
<dbReference type="RefSeq" id="WP_134211086.1">
    <property type="nucleotide sequence ID" value="NZ_CP038015.1"/>
</dbReference>
<dbReference type="PANTHER" id="PTHR42756">
    <property type="entry name" value="TRANSCRIPTIONAL REGULATOR, MARR"/>
    <property type="match status" value="1"/>
</dbReference>
<evidence type="ECO:0000256" key="2">
    <source>
        <dbReference type="ARBA" id="ARBA00023125"/>
    </source>
</evidence>
<dbReference type="InterPro" id="IPR000835">
    <property type="entry name" value="HTH_MarR-typ"/>
</dbReference>
<evidence type="ECO:0000313" key="5">
    <source>
        <dbReference type="EMBL" id="QBP42539.1"/>
    </source>
</evidence>
<dbReference type="InterPro" id="IPR036388">
    <property type="entry name" value="WH-like_DNA-bd_sf"/>
</dbReference>
<dbReference type="KEGG" id="panc:E2636_15905"/>
<dbReference type="SUPFAM" id="SSF46785">
    <property type="entry name" value="Winged helix' DNA-binding domain"/>
    <property type="match status" value="1"/>
</dbReference>
<dbReference type="GO" id="GO:0003677">
    <property type="term" value="F:DNA binding"/>
    <property type="evidence" value="ECO:0007669"/>
    <property type="project" value="UniProtKB-KW"/>
</dbReference>
<dbReference type="Proteomes" id="UP000294292">
    <property type="component" value="Chromosome"/>
</dbReference>
<dbReference type="GO" id="GO:0003700">
    <property type="term" value="F:DNA-binding transcription factor activity"/>
    <property type="evidence" value="ECO:0007669"/>
    <property type="project" value="InterPro"/>
</dbReference>
<dbReference type="OrthoDB" id="9799747at2"/>
<dbReference type="PROSITE" id="PS50995">
    <property type="entry name" value="HTH_MARR_2"/>
    <property type="match status" value="1"/>
</dbReference>
<dbReference type="InterPro" id="IPR036390">
    <property type="entry name" value="WH_DNA-bd_sf"/>
</dbReference>
<dbReference type="EMBL" id="CP038015">
    <property type="protein sequence ID" value="QBP42539.1"/>
    <property type="molecule type" value="Genomic_DNA"/>
</dbReference>
<evidence type="ECO:0000256" key="3">
    <source>
        <dbReference type="ARBA" id="ARBA00023163"/>
    </source>
</evidence>
<keyword evidence="1" id="KW-0805">Transcription regulation</keyword>
<dbReference type="Gene3D" id="1.10.10.10">
    <property type="entry name" value="Winged helix-like DNA-binding domain superfamily/Winged helix DNA-binding domain"/>
    <property type="match status" value="1"/>
</dbReference>
<dbReference type="PANTHER" id="PTHR42756:SF1">
    <property type="entry name" value="TRANSCRIPTIONAL REPRESSOR OF EMRAB OPERON"/>
    <property type="match status" value="1"/>
</dbReference>
<accession>A0A4P7A291</accession>
<dbReference type="Pfam" id="PF01047">
    <property type="entry name" value="MarR"/>
    <property type="match status" value="1"/>
</dbReference>
<feature type="domain" description="HTH marR-type" evidence="4">
    <location>
        <begin position="1"/>
        <end position="139"/>
    </location>
</feature>
<name>A0A4P7A291_9BACL</name>
<protein>
    <submittedName>
        <fullName evidence="5">MarR family transcriptional regulator</fullName>
    </submittedName>
</protein>
<keyword evidence="6" id="KW-1185">Reference proteome</keyword>